<gene>
    <name evidence="2" type="ORF">HYPSUDRAFT_210116</name>
</gene>
<organism evidence="2 3">
    <name type="scientific">Hypholoma sublateritium (strain FD-334 SS-4)</name>
    <dbReference type="NCBI Taxonomy" id="945553"/>
    <lineage>
        <taxon>Eukaryota</taxon>
        <taxon>Fungi</taxon>
        <taxon>Dikarya</taxon>
        <taxon>Basidiomycota</taxon>
        <taxon>Agaricomycotina</taxon>
        <taxon>Agaricomycetes</taxon>
        <taxon>Agaricomycetidae</taxon>
        <taxon>Agaricales</taxon>
        <taxon>Agaricineae</taxon>
        <taxon>Strophariaceae</taxon>
        <taxon>Hypholoma</taxon>
    </lineage>
</organism>
<feature type="compositionally biased region" description="Low complexity" evidence="1">
    <location>
        <begin position="39"/>
        <end position="52"/>
    </location>
</feature>
<proteinExistence type="predicted"/>
<dbReference type="Proteomes" id="UP000054270">
    <property type="component" value="Unassembled WGS sequence"/>
</dbReference>
<evidence type="ECO:0000313" key="3">
    <source>
        <dbReference type="Proteomes" id="UP000054270"/>
    </source>
</evidence>
<reference evidence="3" key="1">
    <citation type="submission" date="2014-04" db="EMBL/GenBank/DDBJ databases">
        <title>Evolutionary Origins and Diversification of the Mycorrhizal Mutualists.</title>
        <authorList>
            <consortium name="DOE Joint Genome Institute"/>
            <consortium name="Mycorrhizal Genomics Consortium"/>
            <person name="Kohler A."/>
            <person name="Kuo A."/>
            <person name="Nagy L.G."/>
            <person name="Floudas D."/>
            <person name="Copeland A."/>
            <person name="Barry K.W."/>
            <person name="Cichocki N."/>
            <person name="Veneault-Fourrey C."/>
            <person name="LaButti K."/>
            <person name="Lindquist E.A."/>
            <person name="Lipzen A."/>
            <person name="Lundell T."/>
            <person name="Morin E."/>
            <person name="Murat C."/>
            <person name="Riley R."/>
            <person name="Ohm R."/>
            <person name="Sun H."/>
            <person name="Tunlid A."/>
            <person name="Henrissat B."/>
            <person name="Grigoriev I.V."/>
            <person name="Hibbett D.S."/>
            <person name="Martin F."/>
        </authorList>
    </citation>
    <scope>NUCLEOTIDE SEQUENCE [LARGE SCALE GENOMIC DNA]</scope>
    <source>
        <strain evidence="3">FD-334 SS-4</strain>
    </source>
</reference>
<sequence length="330" mass="36543">MSDGETEYQERSAAWNRGRERTGDNVRTADGEEEICNPRTGGDFTRGATAARAGRMRERVKGLFIIYPYNCTKELSKTRHSHRTNPRAYTSTPLAAQQHRTAFKTPTIPAFITGHARSRALPIQRAPSPATLTAPNFCCSLRPTRRLRSCTTLLRACARSGARSAEASHRSRNSNARELCADYSFTLYHRRAPTAHILLVYATPYIPSCCSLACTANRHIVARFTHIGNIKDHTDDTPQLPHPSPVGHIPSRANAARRAPPPSNAPRAAKYPLVQITSFAKPHAASGRGPPIITFEIHTPVRGLHRRWHSFCLPQADRLGVLRCCTQCAV</sequence>
<protein>
    <submittedName>
        <fullName evidence="2">Uncharacterized protein</fullName>
    </submittedName>
</protein>
<evidence type="ECO:0000313" key="2">
    <source>
        <dbReference type="EMBL" id="KJA12794.1"/>
    </source>
</evidence>
<keyword evidence="3" id="KW-1185">Reference proteome</keyword>
<feature type="region of interest" description="Disordered" evidence="1">
    <location>
        <begin position="1"/>
        <end position="52"/>
    </location>
</feature>
<feature type="compositionally biased region" description="Basic and acidic residues" evidence="1">
    <location>
        <begin position="17"/>
        <end position="30"/>
    </location>
</feature>
<dbReference type="EMBL" id="KN817902">
    <property type="protein sequence ID" value="KJA12794.1"/>
    <property type="molecule type" value="Genomic_DNA"/>
</dbReference>
<evidence type="ECO:0000256" key="1">
    <source>
        <dbReference type="SAM" id="MobiDB-lite"/>
    </source>
</evidence>
<name>A0A0D2N0T3_HYPSF</name>
<feature type="region of interest" description="Disordered" evidence="1">
    <location>
        <begin position="241"/>
        <end position="267"/>
    </location>
</feature>
<accession>A0A0D2N0T3</accession>
<dbReference type="AlphaFoldDB" id="A0A0D2N0T3"/>